<dbReference type="AlphaFoldDB" id="A0A1E7JGE1"/>
<comment type="caution">
    <text evidence="4">The sequence shown here is derived from an EMBL/GenBank/DDBJ whole genome shotgun (WGS) entry which is preliminary data.</text>
</comment>
<name>A0A1E7JGE1_9ACTN</name>
<dbReference type="RefSeq" id="WP_070011069.1">
    <property type="nucleotide sequence ID" value="NZ_LJGS01000039.1"/>
</dbReference>
<accession>A0A1E7JGE1</accession>
<keyword evidence="4" id="KW-0418">Kinase</keyword>
<dbReference type="SMART" id="SM00116">
    <property type="entry name" value="CBS"/>
    <property type="match status" value="2"/>
</dbReference>
<dbReference type="Gene3D" id="3.10.580.10">
    <property type="entry name" value="CBS-domain"/>
    <property type="match status" value="1"/>
</dbReference>
<feature type="domain" description="CBS" evidence="3">
    <location>
        <begin position="74"/>
        <end position="130"/>
    </location>
</feature>
<dbReference type="GO" id="GO:0016301">
    <property type="term" value="F:kinase activity"/>
    <property type="evidence" value="ECO:0007669"/>
    <property type="project" value="UniProtKB-KW"/>
</dbReference>
<dbReference type="SUPFAM" id="SSF54631">
    <property type="entry name" value="CBS-domain pair"/>
    <property type="match status" value="1"/>
</dbReference>
<dbReference type="STRING" id="933944.AN215_23835"/>
<reference evidence="4 5" key="1">
    <citation type="journal article" date="2016" name="Front. Microbiol.">
        <title>Comparative Genomics Analysis of Streptomyces Species Reveals Their Adaptation to the Marine Environment and Their Diversity at the Genomic Level.</title>
        <authorList>
            <person name="Tian X."/>
            <person name="Zhang Z."/>
            <person name="Yang T."/>
            <person name="Chen M."/>
            <person name="Li J."/>
            <person name="Chen F."/>
            <person name="Yang J."/>
            <person name="Li W."/>
            <person name="Zhang B."/>
            <person name="Zhang Z."/>
            <person name="Wu J."/>
            <person name="Zhang C."/>
            <person name="Long L."/>
            <person name="Xiao J."/>
        </authorList>
    </citation>
    <scope>NUCLEOTIDE SEQUENCE [LARGE SCALE GENOMIC DNA]</scope>
    <source>
        <strain evidence="4 5">SCSIO 10390</strain>
    </source>
</reference>
<dbReference type="PROSITE" id="PS51371">
    <property type="entry name" value="CBS"/>
    <property type="match status" value="2"/>
</dbReference>
<sequence length="135" mass="14381">MPTLVRDAMTTVVLTIGPAHTLRQAAALMSARRVGAAVVFDPDTSGLGILTERDILNSLGAGQEPDQETAQSHTTTDVVFAAEEWTLEQASEAMTHGGFRHLIVMRGQEPVGIVSVRDIVRCWTGRAQTVGTVGV</sequence>
<keyword evidence="4" id="KW-0808">Transferase</keyword>
<evidence type="ECO:0000313" key="5">
    <source>
        <dbReference type="Proteomes" id="UP000176087"/>
    </source>
</evidence>
<keyword evidence="1 2" id="KW-0129">CBS domain</keyword>
<gene>
    <name evidence="4" type="ORF">AN215_23835</name>
</gene>
<evidence type="ECO:0000313" key="4">
    <source>
        <dbReference type="EMBL" id="OEU85533.1"/>
    </source>
</evidence>
<organism evidence="4 5">
    <name type="scientific">Streptomyces abyssalis</name>
    <dbReference type="NCBI Taxonomy" id="933944"/>
    <lineage>
        <taxon>Bacteria</taxon>
        <taxon>Bacillati</taxon>
        <taxon>Actinomycetota</taxon>
        <taxon>Actinomycetes</taxon>
        <taxon>Kitasatosporales</taxon>
        <taxon>Streptomycetaceae</taxon>
        <taxon>Streptomyces</taxon>
    </lineage>
</organism>
<dbReference type="OrthoDB" id="9807125at2"/>
<dbReference type="Proteomes" id="UP000176087">
    <property type="component" value="Unassembled WGS sequence"/>
</dbReference>
<evidence type="ECO:0000256" key="2">
    <source>
        <dbReference type="PROSITE-ProRule" id="PRU00703"/>
    </source>
</evidence>
<evidence type="ECO:0000259" key="3">
    <source>
        <dbReference type="PROSITE" id="PS51371"/>
    </source>
</evidence>
<dbReference type="PANTHER" id="PTHR43080:SF2">
    <property type="entry name" value="CBS DOMAIN-CONTAINING PROTEIN"/>
    <property type="match status" value="1"/>
</dbReference>
<dbReference type="Pfam" id="PF00571">
    <property type="entry name" value="CBS"/>
    <property type="match status" value="2"/>
</dbReference>
<evidence type="ECO:0000256" key="1">
    <source>
        <dbReference type="ARBA" id="ARBA00023122"/>
    </source>
</evidence>
<feature type="domain" description="CBS" evidence="3">
    <location>
        <begin position="9"/>
        <end position="68"/>
    </location>
</feature>
<proteinExistence type="predicted"/>
<dbReference type="InterPro" id="IPR051257">
    <property type="entry name" value="Diverse_CBS-Domain"/>
</dbReference>
<dbReference type="PANTHER" id="PTHR43080">
    <property type="entry name" value="CBS DOMAIN-CONTAINING PROTEIN CBSX3, MITOCHONDRIAL"/>
    <property type="match status" value="1"/>
</dbReference>
<dbReference type="EMBL" id="LJGT01000041">
    <property type="protein sequence ID" value="OEU85533.1"/>
    <property type="molecule type" value="Genomic_DNA"/>
</dbReference>
<protein>
    <submittedName>
        <fullName evidence="4">Histidine kinase</fullName>
    </submittedName>
</protein>
<keyword evidence="5" id="KW-1185">Reference proteome</keyword>
<dbReference type="PATRIC" id="fig|933944.5.peg.4597"/>
<dbReference type="InterPro" id="IPR000644">
    <property type="entry name" value="CBS_dom"/>
</dbReference>
<dbReference type="InterPro" id="IPR046342">
    <property type="entry name" value="CBS_dom_sf"/>
</dbReference>